<feature type="chain" id="PRO_5045807984" description="Tetratricopeptide repeat protein" evidence="1">
    <location>
        <begin position="24"/>
        <end position="981"/>
    </location>
</feature>
<comment type="caution">
    <text evidence="2">The sequence shown here is derived from an EMBL/GenBank/DDBJ whole genome shotgun (WGS) entry which is preliminary data.</text>
</comment>
<evidence type="ECO:0000256" key="1">
    <source>
        <dbReference type="SAM" id="SignalP"/>
    </source>
</evidence>
<dbReference type="SUPFAM" id="SSF48452">
    <property type="entry name" value="TPR-like"/>
    <property type="match status" value="1"/>
</dbReference>
<name>A0ABV3ZD19_9BACT</name>
<keyword evidence="3" id="KW-1185">Reference proteome</keyword>
<dbReference type="Gene3D" id="1.25.40.10">
    <property type="entry name" value="Tetratricopeptide repeat domain"/>
    <property type="match status" value="2"/>
</dbReference>
<dbReference type="EMBL" id="JAULBC010000001">
    <property type="protein sequence ID" value="MEX6686314.1"/>
    <property type="molecule type" value="Genomic_DNA"/>
</dbReference>
<dbReference type="Proteomes" id="UP001560573">
    <property type="component" value="Unassembled WGS sequence"/>
</dbReference>
<organism evidence="2 3">
    <name type="scientific">Danxiaibacter flavus</name>
    <dbReference type="NCBI Taxonomy" id="3049108"/>
    <lineage>
        <taxon>Bacteria</taxon>
        <taxon>Pseudomonadati</taxon>
        <taxon>Bacteroidota</taxon>
        <taxon>Chitinophagia</taxon>
        <taxon>Chitinophagales</taxon>
        <taxon>Chitinophagaceae</taxon>
        <taxon>Danxiaibacter</taxon>
    </lineage>
</organism>
<feature type="signal peptide" evidence="1">
    <location>
        <begin position="1"/>
        <end position="23"/>
    </location>
</feature>
<dbReference type="RefSeq" id="WP_369327707.1">
    <property type="nucleotide sequence ID" value="NZ_JAULBC010000001.1"/>
</dbReference>
<gene>
    <name evidence="2" type="ORF">QTN47_02345</name>
</gene>
<dbReference type="InterPro" id="IPR011990">
    <property type="entry name" value="TPR-like_helical_dom_sf"/>
</dbReference>
<proteinExistence type="predicted"/>
<evidence type="ECO:0008006" key="4">
    <source>
        <dbReference type="Google" id="ProtNLM"/>
    </source>
</evidence>
<reference evidence="2 3" key="1">
    <citation type="submission" date="2023-07" db="EMBL/GenBank/DDBJ databases">
        <authorList>
            <person name="Lian W.-H."/>
        </authorList>
    </citation>
    <scope>NUCLEOTIDE SEQUENCE [LARGE SCALE GENOMIC DNA]</scope>
    <source>
        <strain evidence="2 3">SYSU DXS3180</strain>
    </source>
</reference>
<evidence type="ECO:0000313" key="3">
    <source>
        <dbReference type="Proteomes" id="UP001560573"/>
    </source>
</evidence>
<protein>
    <recommendedName>
        <fullName evidence="4">Tetratricopeptide repeat protein</fullName>
    </recommendedName>
</protein>
<keyword evidence="1" id="KW-0732">Signal</keyword>
<evidence type="ECO:0000313" key="2">
    <source>
        <dbReference type="EMBL" id="MEX6686314.1"/>
    </source>
</evidence>
<accession>A0ABV3ZD19</accession>
<sequence>MNSRILKLLCCIVFTFVTGITFAQPYSSIDLDKQKPKKYENRKLASEKTSEQKYTFTRRVFQNTFSHFNYYFNANNNLTDLVSNAKAAFKDDFTQPVIPFYNYSLDVTAQDKRNIDSIMYHCTAGILLHDLRTNWVDNLYMLIGKAYFFSKRFDSAMATFSYINYAFAPKDEGYDIPIGSNESNTNGEFTVATKEKKNIIAHKPSRNEALLWMTRTLIDSGETSGASGLIQILRNDPNFPSRLKTSLNEVIAYWFYTDKRYDSAAFYLTKALDNASGKLERARWEFLIGQLYERAANNEQAIKWYGKSASTTPDPIMEVYATLNSVKLNKAEGADVAQEKINSLTKLAKKEKYYFYRDIIYYVAAQAELERASKKGAMQFLEKSVKYAEPSSPQKSLSFLLAADISYGSKQFDLANALYDSIDVNNLLKPEDKDRVEARKGALRIINENDHIVKREDSLQNVARMPAAERDAVINKIVKQQRKALGIKEQSSGGENSNPAVQQNANAGTLFNADNKSEWYFNNNSLRSSGFTEFKQKWGDRPNVDNWRRASDLNKISSLRKETAISDSANLERATGDSAKEEEVSYESLLNSLPLTPDKIQKSNDAIAKALFTIGKTFQDKLEEYPDAIHNYETLNHRFATYPNKEETLFNLYYCYNKIGQKYSADSSRQALEREYKDSKFVESLNKPAEVVSETSNKNPATKKYDDIYRLFIEGDFERAEAEKRAADSVYGKTYWSPQLLYIEAVYHVSRREDSSAIHNLNDLVDNYASSPLADKARTMIDVLGRRSQIEDYLTNLNIKRNEDEGSQVVNLEESKVVKKVEIPKADSIVTKPAEKPVAIKIDTVKTAPVPTEKHFTFNVNDKQFVLLLLDKVAPVFVNEAKNAFTRFNRDKYSGEKLEITSVKLDDRFNLMLIGPFSDAAVAMDYVDKTRPFTQGRILPWLTPDKYSYMMISQSNLDLLNENKDVEGYRKVLQAAIPNKF</sequence>